<accession>A0A395LL43</accession>
<sequence length="97" mass="10123">MPDDGREATGGSAGTKGQPALREAALFGLCPRCGARTLFAGWIAFAERGRSRGLDFSRSTVGDGPAAFLAVTIGGLRLCRAAPLWSESRQKALEAGR</sequence>
<evidence type="ECO:0000313" key="1">
    <source>
        <dbReference type="EMBL" id="RDS77756.1"/>
    </source>
</evidence>
<dbReference type="EMBL" id="QRBB01000001">
    <property type="protein sequence ID" value="RDS77756.1"/>
    <property type="molecule type" value="Genomic_DNA"/>
</dbReference>
<name>A0A395LL43_9SPHN</name>
<keyword evidence="2" id="KW-1185">Reference proteome</keyword>
<dbReference type="AlphaFoldDB" id="A0A395LL43"/>
<gene>
    <name evidence="1" type="ORF">DL238_09155</name>
</gene>
<protein>
    <submittedName>
        <fullName evidence="1">Uncharacterized protein</fullName>
    </submittedName>
</protein>
<proteinExistence type="predicted"/>
<comment type="caution">
    <text evidence="1">The sequence shown here is derived from an EMBL/GenBank/DDBJ whole genome shotgun (WGS) entry which is preliminary data.</text>
</comment>
<organism evidence="1 2">
    <name type="scientific">Alteriqipengyuania lutimaris</name>
    <dbReference type="NCBI Taxonomy" id="1538146"/>
    <lineage>
        <taxon>Bacteria</taxon>
        <taxon>Pseudomonadati</taxon>
        <taxon>Pseudomonadota</taxon>
        <taxon>Alphaproteobacteria</taxon>
        <taxon>Sphingomonadales</taxon>
        <taxon>Erythrobacteraceae</taxon>
        <taxon>Alteriqipengyuania</taxon>
    </lineage>
</organism>
<evidence type="ECO:0000313" key="2">
    <source>
        <dbReference type="Proteomes" id="UP000254101"/>
    </source>
</evidence>
<dbReference type="Proteomes" id="UP000254101">
    <property type="component" value="Unassembled WGS sequence"/>
</dbReference>
<dbReference type="OrthoDB" id="9799456at2"/>
<dbReference type="RefSeq" id="WP_115491976.1">
    <property type="nucleotide sequence ID" value="NZ_JACHWW010000001.1"/>
</dbReference>
<reference evidence="1 2" key="1">
    <citation type="submission" date="2018-07" db="EMBL/GenBank/DDBJ databases">
        <title>Erythrobacter nanhaiensis sp. nov., a novel member of the genus Erythrobacter isolated from the South China Sea.</title>
        <authorList>
            <person name="Chen X."/>
            <person name="Liu J."/>
        </authorList>
    </citation>
    <scope>NUCLEOTIDE SEQUENCE [LARGE SCALE GENOMIC DNA]</scope>
    <source>
        <strain evidence="1 2">S-5</strain>
    </source>
</reference>